<keyword evidence="7" id="KW-0233">DNA recombination</keyword>
<accession>A0A9Q4IIT2</accession>
<dbReference type="GO" id="GO:0003676">
    <property type="term" value="F:nucleic acid binding"/>
    <property type="evidence" value="ECO:0007669"/>
    <property type="project" value="InterPro"/>
</dbReference>
<dbReference type="GO" id="GO:0004519">
    <property type="term" value="F:endonuclease activity"/>
    <property type="evidence" value="ECO:0007669"/>
    <property type="project" value="UniProtKB-KW"/>
</dbReference>
<dbReference type="InterPro" id="IPR001584">
    <property type="entry name" value="Integrase_cat-core"/>
</dbReference>
<dbReference type="PROSITE" id="PS50994">
    <property type="entry name" value="INTEGRASE"/>
    <property type="match status" value="1"/>
</dbReference>
<dbReference type="Gene3D" id="3.30.420.10">
    <property type="entry name" value="Ribonuclease H-like superfamily/Ribonuclease H"/>
    <property type="match status" value="1"/>
</dbReference>
<keyword evidence="10" id="KW-1185">Reference proteome</keyword>
<keyword evidence="5" id="KW-0460">Magnesium</keyword>
<dbReference type="InterPro" id="IPR036397">
    <property type="entry name" value="RNaseH_sf"/>
</dbReference>
<keyword evidence="2" id="KW-0479">Metal-binding</keyword>
<feature type="non-terminal residue" evidence="9">
    <location>
        <position position="1"/>
    </location>
</feature>
<dbReference type="SUPFAM" id="SSF53098">
    <property type="entry name" value="Ribonuclease H-like"/>
    <property type="match status" value="1"/>
</dbReference>
<keyword evidence="3" id="KW-0255">Endonuclease</keyword>
<evidence type="ECO:0000256" key="5">
    <source>
        <dbReference type="ARBA" id="ARBA00022842"/>
    </source>
</evidence>
<evidence type="ECO:0000256" key="1">
    <source>
        <dbReference type="ARBA" id="ARBA00022722"/>
    </source>
</evidence>
<evidence type="ECO:0000259" key="8">
    <source>
        <dbReference type="PROSITE" id="PS50994"/>
    </source>
</evidence>
<dbReference type="Proteomes" id="UP001071110">
    <property type="component" value="Unassembled WGS sequence"/>
</dbReference>
<protein>
    <submittedName>
        <fullName evidence="9">DDE-type integrase/transposase/recombinase</fullName>
    </submittedName>
</protein>
<organism evidence="9 10">
    <name type="scientific">Corynebacterium pilbarense</name>
    <dbReference type="NCBI Taxonomy" id="1288393"/>
    <lineage>
        <taxon>Bacteria</taxon>
        <taxon>Bacillati</taxon>
        <taxon>Actinomycetota</taxon>
        <taxon>Actinomycetes</taxon>
        <taxon>Mycobacteriales</taxon>
        <taxon>Corynebacteriaceae</taxon>
        <taxon>Corynebacterium</taxon>
    </lineage>
</organism>
<evidence type="ECO:0000313" key="10">
    <source>
        <dbReference type="Proteomes" id="UP001071110"/>
    </source>
</evidence>
<keyword evidence="4" id="KW-0378">Hydrolase</keyword>
<evidence type="ECO:0000256" key="4">
    <source>
        <dbReference type="ARBA" id="ARBA00022801"/>
    </source>
</evidence>
<evidence type="ECO:0000256" key="2">
    <source>
        <dbReference type="ARBA" id="ARBA00022723"/>
    </source>
</evidence>
<dbReference type="AlphaFoldDB" id="A0A9Q4IIT2"/>
<keyword evidence="6" id="KW-0229">DNA integration</keyword>
<dbReference type="GO" id="GO:0015074">
    <property type="term" value="P:DNA integration"/>
    <property type="evidence" value="ECO:0007669"/>
    <property type="project" value="UniProtKB-KW"/>
</dbReference>
<feature type="domain" description="Integrase catalytic" evidence="8">
    <location>
        <begin position="1"/>
        <end position="105"/>
    </location>
</feature>
<dbReference type="InterPro" id="IPR039537">
    <property type="entry name" value="Retrotran_Ty1/copia-like"/>
</dbReference>
<dbReference type="PANTHER" id="PTHR42648">
    <property type="entry name" value="TRANSPOSASE, PUTATIVE-RELATED"/>
    <property type="match status" value="1"/>
</dbReference>
<reference evidence="9" key="1">
    <citation type="submission" date="2022-08" db="EMBL/GenBank/DDBJ databases">
        <title>Corynebacterium sp. nov., isolated from clinical breast specimens.</title>
        <authorList>
            <person name="Zhang T."/>
        </authorList>
    </citation>
    <scope>NUCLEOTIDE SEQUENCE</scope>
    <source>
        <strain evidence="9">CCUG 57942</strain>
    </source>
</reference>
<dbReference type="Pfam" id="PF00665">
    <property type="entry name" value="rve"/>
    <property type="match status" value="1"/>
</dbReference>
<name>A0A9Q4IIT2_9CORY</name>
<dbReference type="EMBL" id="JANRML010000053">
    <property type="protein sequence ID" value="MCZ2221944.1"/>
    <property type="molecule type" value="Genomic_DNA"/>
</dbReference>
<dbReference type="GO" id="GO:0006310">
    <property type="term" value="P:DNA recombination"/>
    <property type="evidence" value="ECO:0007669"/>
    <property type="project" value="UniProtKB-KW"/>
</dbReference>
<dbReference type="RefSeq" id="WP_269028628.1">
    <property type="nucleotide sequence ID" value="NZ_JANRML010000053.1"/>
</dbReference>
<evidence type="ECO:0000256" key="3">
    <source>
        <dbReference type="ARBA" id="ARBA00022759"/>
    </source>
</evidence>
<sequence>KEGTGKEKYFFLIIDDYSRLTWVAFLKEKSEAFEKFKVFKALTENQTGKRLKVVRSDRGGEFSSGNFKDFCDKMGSKESTQFQGLHSKMELLRGRIDQYSKWQDQ</sequence>
<keyword evidence="1" id="KW-0540">Nuclease</keyword>
<dbReference type="PANTHER" id="PTHR42648:SF11">
    <property type="entry name" value="TRANSPOSON TY4-P GAG-POL POLYPROTEIN"/>
    <property type="match status" value="1"/>
</dbReference>
<comment type="caution">
    <text evidence="9">The sequence shown here is derived from an EMBL/GenBank/DDBJ whole genome shotgun (WGS) entry which is preliminary data.</text>
</comment>
<proteinExistence type="predicted"/>
<evidence type="ECO:0000256" key="6">
    <source>
        <dbReference type="ARBA" id="ARBA00022908"/>
    </source>
</evidence>
<evidence type="ECO:0000313" key="9">
    <source>
        <dbReference type="EMBL" id="MCZ2221944.1"/>
    </source>
</evidence>
<gene>
    <name evidence="9" type="ORF">NUW87_11345</name>
</gene>
<dbReference type="GO" id="GO:0016787">
    <property type="term" value="F:hydrolase activity"/>
    <property type="evidence" value="ECO:0007669"/>
    <property type="project" value="UniProtKB-KW"/>
</dbReference>
<dbReference type="GO" id="GO:0046872">
    <property type="term" value="F:metal ion binding"/>
    <property type="evidence" value="ECO:0007669"/>
    <property type="project" value="UniProtKB-KW"/>
</dbReference>
<evidence type="ECO:0000256" key="7">
    <source>
        <dbReference type="ARBA" id="ARBA00023172"/>
    </source>
</evidence>
<dbReference type="InterPro" id="IPR012337">
    <property type="entry name" value="RNaseH-like_sf"/>
</dbReference>